<keyword evidence="1" id="KW-0560">Oxidoreductase</keyword>
<dbReference type="PANTHER" id="PTHR43364">
    <property type="entry name" value="NADH-SPECIFIC METHYLGLYOXAL REDUCTASE-RELATED"/>
    <property type="match status" value="1"/>
</dbReference>
<dbReference type="Pfam" id="PF00248">
    <property type="entry name" value="Aldo_ket_red"/>
    <property type="match status" value="1"/>
</dbReference>
<dbReference type="GO" id="GO:0005829">
    <property type="term" value="C:cytosol"/>
    <property type="evidence" value="ECO:0007669"/>
    <property type="project" value="UniProtKB-ARBA"/>
</dbReference>
<dbReference type="GeneID" id="5435683"/>
<dbReference type="SUPFAM" id="SSF51430">
    <property type="entry name" value="NAD(P)-linked oxidoreductase"/>
    <property type="match status" value="1"/>
</dbReference>
<dbReference type="InterPro" id="IPR050523">
    <property type="entry name" value="AKR_Detox_Biosynth"/>
</dbReference>
<dbReference type="EMBL" id="CP009820">
    <property type="protein sequence ID" value="ATZ58162.1"/>
    <property type="molecule type" value="Genomic_DNA"/>
</dbReference>
<dbReference type="PANTHER" id="PTHR43364:SF15">
    <property type="entry name" value="ARYL-ALCOHOL DEHYDROGENASE AAD16-RELATED"/>
    <property type="match status" value="1"/>
</dbReference>
<protein>
    <recommendedName>
        <fullName evidence="2">NADP-dependent oxidoreductase domain-containing protein</fullName>
    </recommendedName>
</protein>
<proteinExistence type="predicted"/>
<evidence type="ECO:0000259" key="2">
    <source>
        <dbReference type="Pfam" id="PF00248"/>
    </source>
</evidence>
<dbReference type="Gene3D" id="3.20.20.100">
    <property type="entry name" value="NADP-dependent oxidoreductase domain"/>
    <property type="match status" value="1"/>
</dbReference>
<keyword evidence="4" id="KW-1185">Reference proteome</keyword>
<organism evidence="3 4">
    <name type="scientific">Botryotinia fuckeliana (strain B05.10)</name>
    <name type="common">Noble rot fungus</name>
    <name type="synonym">Botrytis cinerea</name>
    <dbReference type="NCBI Taxonomy" id="332648"/>
    <lineage>
        <taxon>Eukaryota</taxon>
        <taxon>Fungi</taxon>
        <taxon>Dikarya</taxon>
        <taxon>Ascomycota</taxon>
        <taxon>Pezizomycotina</taxon>
        <taxon>Leotiomycetes</taxon>
        <taxon>Helotiales</taxon>
        <taxon>Sclerotiniaceae</taxon>
        <taxon>Botrytis</taxon>
    </lineage>
</organism>
<dbReference type="CDD" id="cd19079">
    <property type="entry name" value="AKR_EcYajO-like"/>
    <property type="match status" value="1"/>
</dbReference>
<reference evidence="3 4" key="2">
    <citation type="journal article" date="2012" name="Eukaryot. Cell">
        <title>Genome update of Botrytis cinerea strains B05.10 and T4.</title>
        <authorList>
            <person name="Staats M."/>
            <person name="van Kan J.A."/>
        </authorList>
    </citation>
    <scope>NUCLEOTIDE SEQUENCE [LARGE SCALE GENOMIC DNA]</scope>
    <source>
        <strain evidence="3 4">B05.10</strain>
    </source>
</reference>
<dbReference type="InterPro" id="IPR023210">
    <property type="entry name" value="NADP_OxRdtase_dom"/>
</dbReference>
<evidence type="ECO:0000256" key="1">
    <source>
        <dbReference type="ARBA" id="ARBA00023002"/>
    </source>
</evidence>
<dbReference type="OrthoDB" id="1720422at2759"/>
<dbReference type="KEGG" id="bfu:BCIN_16g00250"/>
<dbReference type="FunFam" id="3.20.20.100:FF:000004">
    <property type="entry name" value="Oxidoreductase, aldo/keto reductase"/>
    <property type="match status" value="1"/>
</dbReference>
<reference evidence="3 4" key="3">
    <citation type="journal article" date="2017" name="Mol. Plant Pathol.">
        <title>A gapless genome sequence of the fungus Botrytis cinerea.</title>
        <authorList>
            <person name="Van Kan J.A."/>
            <person name="Stassen J.H."/>
            <person name="Mosbach A."/>
            <person name="Van Der Lee T.A."/>
            <person name="Faino L."/>
            <person name="Farmer A.D."/>
            <person name="Papasotiriou D.G."/>
            <person name="Zhou S."/>
            <person name="Seidl M.F."/>
            <person name="Cottam E."/>
            <person name="Edel D."/>
            <person name="Hahn M."/>
            <person name="Schwartz D.C."/>
            <person name="Dietrich R.A."/>
            <person name="Widdison S."/>
            <person name="Scalliet G."/>
        </authorList>
    </citation>
    <scope>NUCLEOTIDE SEQUENCE [LARGE SCALE GENOMIC DNA]</scope>
    <source>
        <strain evidence="3 4">B05.10</strain>
    </source>
</reference>
<evidence type="ECO:0000313" key="4">
    <source>
        <dbReference type="Proteomes" id="UP000001798"/>
    </source>
</evidence>
<dbReference type="AlphaFoldDB" id="A0A384K5X0"/>
<dbReference type="Proteomes" id="UP000001798">
    <property type="component" value="Chromosome 16"/>
</dbReference>
<dbReference type="GO" id="GO:0016491">
    <property type="term" value="F:oxidoreductase activity"/>
    <property type="evidence" value="ECO:0007669"/>
    <property type="project" value="UniProtKB-KW"/>
</dbReference>
<dbReference type="InterPro" id="IPR036812">
    <property type="entry name" value="NAD(P)_OxRdtase_dom_sf"/>
</dbReference>
<reference evidence="3 4" key="1">
    <citation type="journal article" date="2011" name="PLoS Genet.">
        <title>Genomic analysis of the necrotrophic fungal pathogens Sclerotinia sclerotiorum and Botrytis cinerea.</title>
        <authorList>
            <person name="Amselem J."/>
            <person name="Cuomo C.A."/>
            <person name="van Kan J.A."/>
            <person name="Viaud M."/>
            <person name="Benito E.P."/>
            <person name="Couloux A."/>
            <person name="Coutinho P.M."/>
            <person name="de Vries R.P."/>
            <person name="Dyer P.S."/>
            <person name="Fillinger S."/>
            <person name="Fournier E."/>
            <person name="Gout L."/>
            <person name="Hahn M."/>
            <person name="Kohn L."/>
            <person name="Lapalu N."/>
            <person name="Plummer K.M."/>
            <person name="Pradier J.M."/>
            <person name="Quevillon E."/>
            <person name="Sharon A."/>
            <person name="Simon A."/>
            <person name="ten Have A."/>
            <person name="Tudzynski B."/>
            <person name="Tudzynski P."/>
            <person name="Wincker P."/>
            <person name="Andrew M."/>
            <person name="Anthouard V."/>
            <person name="Beever R.E."/>
            <person name="Beffa R."/>
            <person name="Benoit I."/>
            <person name="Bouzid O."/>
            <person name="Brault B."/>
            <person name="Chen Z."/>
            <person name="Choquer M."/>
            <person name="Collemare J."/>
            <person name="Cotton P."/>
            <person name="Danchin E.G."/>
            <person name="Da Silva C."/>
            <person name="Gautier A."/>
            <person name="Giraud C."/>
            <person name="Giraud T."/>
            <person name="Gonzalez C."/>
            <person name="Grossetete S."/>
            <person name="Guldener U."/>
            <person name="Henrissat B."/>
            <person name="Howlett B.J."/>
            <person name="Kodira C."/>
            <person name="Kretschmer M."/>
            <person name="Lappartient A."/>
            <person name="Leroch M."/>
            <person name="Levis C."/>
            <person name="Mauceli E."/>
            <person name="Neuveglise C."/>
            <person name="Oeser B."/>
            <person name="Pearson M."/>
            <person name="Poulain J."/>
            <person name="Poussereau N."/>
            <person name="Quesneville H."/>
            <person name="Rascle C."/>
            <person name="Schumacher J."/>
            <person name="Segurens B."/>
            <person name="Sexton A."/>
            <person name="Silva E."/>
            <person name="Sirven C."/>
            <person name="Soanes D.M."/>
            <person name="Talbot N.J."/>
            <person name="Templeton M."/>
            <person name="Yandava C."/>
            <person name="Yarden O."/>
            <person name="Zeng Q."/>
            <person name="Rollins J.A."/>
            <person name="Lebrun M.H."/>
            <person name="Dickman M."/>
        </authorList>
    </citation>
    <scope>NUCLEOTIDE SEQUENCE [LARGE SCALE GENOMIC DNA]</scope>
    <source>
        <strain evidence="3 4">B05.10</strain>
    </source>
</reference>
<accession>A0A384K5X0</accession>
<dbReference type="VEuPathDB" id="FungiDB:Bcin16g00250"/>
<sequence>MSTKMQYMRVGSSGLKVSKIIIGCMTYGDKNWQPWVLNQEEAFPILKHAYDSGINTFDVADTYSNGRSEEILGAFLKEYSIPRNKVVIMTKVFHFVNPERGAVDAAGQGINDDVQVNQVGLSRKHIFDAVDASIARLGTYIDVLQTHRLDREVSFEEIMKALNDIVESGKARYIGGSSMAAWEFQMAQNVAEKHNWHKFISMQGFYNLLYREEEREMNAYCKEASIGLFPWSPLAAGVLAHSWEDRSDEREKSDVFLKLLFRGKNLEADQEIVRRVEELAEKRGVSMAIVATAWIIKKGGMAPVCGLYNKQQVDDSLKALSVQLTDEESKYLEEPYVPKAVMGY</sequence>
<feature type="domain" description="NADP-dependent oxidoreductase" evidence="2">
    <location>
        <begin position="19"/>
        <end position="334"/>
    </location>
</feature>
<evidence type="ECO:0000313" key="3">
    <source>
        <dbReference type="EMBL" id="ATZ58162.1"/>
    </source>
</evidence>
<gene>
    <name evidence="3" type="ORF">BCIN_16g00250</name>
</gene>
<dbReference type="RefSeq" id="XP_001555114.2">
    <property type="nucleotide sequence ID" value="XM_001555064.2"/>
</dbReference>
<name>A0A384K5X0_BOTFB</name>